<dbReference type="AlphaFoldDB" id="A0A645J828"/>
<protein>
    <recommendedName>
        <fullName evidence="1">ACT domain-containing protein</fullName>
    </recommendedName>
</protein>
<dbReference type="Pfam" id="PF19571">
    <property type="entry name" value="ACT_8"/>
    <property type="match status" value="1"/>
</dbReference>
<feature type="domain" description="ACT" evidence="1">
    <location>
        <begin position="2"/>
        <end position="104"/>
    </location>
</feature>
<comment type="caution">
    <text evidence="2">The sequence shown here is derived from an EMBL/GenBank/DDBJ whole genome shotgun (WGS) entry which is preliminary data.</text>
</comment>
<sequence>MADSSDYGLLRMLVSDPEKAVEILRSENFPVRIHEVISLEMSAAPGSMSQIIDLFFSAGLSIKYVYAFSFGSKSVLVLRTNDREKAFEVITANQLKSIHESDLKITK</sequence>
<dbReference type="Gene3D" id="3.30.2130.10">
    <property type="entry name" value="VC0802-like"/>
    <property type="match status" value="1"/>
</dbReference>
<accession>A0A645J828</accession>
<dbReference type="InterPro" id="IPR045865">
    <property type="entry name" value="ACT-like_dom_sf"/>
</dbReference>
<evidence type="ECO:0000259" key="1">
    <source>
        <dbReference type="Pfam" id="PF19571"/>
    </source>
</evidence>
<dbReference type="InterPro" id="IPR045739">
    <property type="entry name" value="ACT_dom_pair"/>
</dbReference>
<name>A0A645J828_9ZZZZ</name>
<dbReference type="EMBL" id="VSSQ01125133">
    <property type="protein sequence ID" value="MPN55643.1"/>
    <property type="molecule type" value="Genomic_DNA"/>
</dbReference>
<evidence type="ECO:0000313" key="2">
    <source>
        <dbReference type="EMBL" id="MPN55643.1"/>
    </source>
</evidence>
<proteinExistence type="predicted"/>
<dbReference type="SUPFAM" id="SSF55021">
    <property type="entry name" value="ACT-like"/>
    <property type="match status" value="1"/>
</dbReference>
<gene>
    <name evidence="2" type="ORF">SDC9_203327</name>
</gene>
<reference evidence="2" key="1">
    <citation type="submission" date="2019-08" db="EMBL/GenBank/DDBJ databases">
        <authorList>
            <person name="Kucharzyk K."/>
            <person name="Murdoch R.W."/>
            <person name="Higgins S."/>
            <person name="Loffler F."/>
        </authorList>
    </citation>
    <scope>NUCLEOTIDE SEQUENCE</scope>
</reference>
<dbReference type="PANTHER" id="PTHR40099:SF1">
    <property type="entry name" value="ACETOLACTATE SYNTHASE, SMALL SUBUNIT"/>
    <property type="match status" value="1"/>
</dbReference>
<organism evidence="2">
    <name type="scientific">bioreactor metagenome</name>
    <dbReference type="NCBI Taxonomy" id="1076179"/>
    <lineage>
        <taxon>unclassified sequences</taxon>
        <taxon>metagenomes</taxon>
        <taxon>ecological metagenomes</taxon>
    </lineage>
</organism>
<dbReference type="PANTHER" id="PTHR40099">
    <property type="entry name" value="ACETOLACTATE SYNTHASE, SMALL SUBUNIT"/>
    <property type="match status" value="1"/>
</dbReference>